<accession>A0A8S5LGQ7</accession>
<reference evidence="1" key="1">
    <citation type="journal article" date="2021" name="Proc. Natl. Acad. Sci. U.S.A.">
        <title>A Catalog of Tens of Thousands of Viruses from Human Metagenomes Reveals Hidden Associations with Chronic Diseases.</title>
        <authorList>
            <person name="Tisza M.J."/>
            <person name="Buck C.B."/>
        </authorList>
    </citation>
    <scope>NUCLEOTIDE SEQUENCE</scope>
    <source>
        <strain evidence="1">Ct5tj9</strain>
    </source>
</reference>
<name>A0A8S5LGQ7_9CAUD</name>
<protein>
    <submittedName>
        <fullName evidence="1">Uncharacterized protein</fullName>
    </submittedName>
</protein>
<sequence>MTYDEITVKQGEYTPIAPYNPIKGEWVLIFPVGEVDQDGYTKASRVILEGFPALEDIKTAILTWHNQEIDKEILSGFRWRDMPVWLNSENQLNYKATFDLVMQFQGGRGTLPVTFKFGHDGESVYHEFTSVDELADFYLSSVTYVKEVLSRGWAKKDAIDWSLYEQVLAQYEG</sequence>
<evidence type="ECO:0000313" key="1">
    <source>
        <dbReference type="EMBL" id="DAD69212.1"/>
    </source>
</evidence>
<dbReference type="EMBL" id="BK014716">
    <property type="protein sequence ID" value="DAD69212.1"/>
    <property type="molecule type" value="Genomic_DNA"/>
</dbReference>
<organism evidence="1">
    <name type="scientific">Siphoviridae sp. ct5tj9</name>
    <dbReference type="NCBI Taxonomy" id="2823564"/>
    <lineage>
        <taxon>Viruses</taxon>
        <taxon>Duplodnaviria</taxon>
        <taxon>Heunggongvirae</taxon>
        <taxon>Uroviricota</taxon>
        <taxon>Caudoviricetes</taxon>
    </lineage>
</organism>
<proteinExistence type="predicted"/>